<evidence type="ECO:0000259" key="2">
    <source>
        <dbReference type="PROSITE" id="PS51781"/>
    </source>
</evidence>
<dbReference type="Proteomes" id="UP001249020">
    <property type="component" value="Unassembled WGS sequence"/>
</dbReference>
<name>A0AAW8R3H0_9ALTE</name>
<evidence type="ECO:0000313" key="3">
    <source>
        <dbReference type="EMBL" id="MDT0583841.1"/>
    </source>
</evidence>
<dbReference type="InterPro" id="IPR011250">
    <property type="entry name" value="OMP/PagP_B-barrel"/>
</dbReference>
<feature type="chain" id="PRO_5043477145" evidence="1">
    <location>
        <begin position="26"/>
        <end position="250"/>
    </location>
</feature>
<keyword evidence="4" id="KW-1185">Reference proteome</keyword>
<dbReference type="PROSITE" id="PS51781">
    <property type="entry name" value="SH3B"/>
    <property type="match status" value="1"/>
</dbReference>
<dbReference type="Pfam" id="PF08239">
    <property type="entry name" value="SH3_3"/>
    <property type="match status" value="1"/>
</dbReference>
<evidence type="ECO:0000313" key="4">
    <source>
        <dbReference type="Proteomes" id="UP001249020"/>
    </source>
</evidence>
<feature type="signal peptide" evidence="1">
    <location>
        <begin position="1"/>
        <end position="25"/>
    </location>
</feature>
<evidence type="ECO:0000256" key="1">
    <source>
        <dbReference type="SAM" id="SignalP"/>
    </source>
</evidence>
<dbReference type="AlphaFoldDB" id="A0AAW8R3H0"/>
<organism evidence="3 4">
    <name type="scientific">Brumicola blandensis</name>
    <dbReference type="NCBI Taxonomy" id="3075611"/>
    <lineage>
        <taxon>Bacteria</taxon>
        <taxon>Pseudomonadati</taxon>
        <taxon>Pseudomonadota</taxon>
        <taxon>Gammaproteobacteria</taxon>
        <taxon>Alteromonadales</taxon>
        <taxon>Alteromonadaceae</taxon>
        <taxon>Brumicola</taxon>
    </lineage>
</organism>
<protein>
    <submittedName>
        <fullName evidence="3">SH3 domain-containing protein</fullName>
    </submittedName>
</protein>
<feature type="domain" description="SH3b" evidence="2">
    <location>
        <begin position="25"/>
        <end position="90"/>
    </location>
</feature>
<proteinExistence type="predicted"/>
<sequence length="250" mass="28390">MKLHFNFVVLLVLTWASCFSFSAKADELVVTIVEPYIDFRTGPASEYPIFHVAEQGEAITILKKRTGWYKARTEKGEEGWVSAEQLGKTIKPSGEVLYVPTGTFEDYGNRNFEFSVFGGVLESVTSLSVGTSWKWTDNLIAEATFAQALGNFSENILWSARLQHHTFPEWKLSPYLTIGAGQIRTRPRSNLVQSGDEVRKSDMYEVGAGLRYYFARNVVVKLEYRNIVALTDRDDQERLEEIKLGFAVFF</sequence>
<dbReference type="SUPFAM" id="SSF56925">
    <property type="entry name" value="OMPA-like"/>
    <property type="match status" value="1"/>
</dbReference>
<dbReference type="EMBL" id="JAVRIE010000006">
    <property type="protein sequence ID" value="MDT0583841.1"/>
    <property type="molecule type" value="Genomic_DNA"/>
</dbReference>
<reference evidence="3 4" key="1">
    <citation type="submission" date="2023-09" db="EMBL/GenBank/DDBJ databases">
        <authorList>
            <person name="Rey-Velasco X."/>
        </authorList>
    </citation>
    <scope>NUCLEOTIDE SEQUENCE [LARGE SCALE GENOMIC DNA]</scope>
    <source>
        <strain evidence="3 4">W409</strain>
    </source>
</reference>
<dbReference type="Gene3D" id="2.30.30.40">
    <property type="entry name" value="SH3 Domains"/>
    <property type="match status" value="1"/>
</dbReference>
<accession>A0AAW8R3H0</accession>
<dbReference type="PROSITE" id="PS51257">
    <property type="entry name" value="PROKAR_LIPOPROTEIN"/>
    <property type="match status" value="1"/>
</dbReference>
<dbReference type="InterPro" id="IPR003646">
    <property type="entry name" value="SH3-like_bac-type"/>
</dbReference>
<dbReference type="SMART" id="SM00287">
    <property type="entry name" value="SH3b"/>
    <property type="match status" value="1"/>
</dbReference>
<dbReference type="Gene3D" id="2.40.160.20">
    <property type="match status" value="1"/>
</dbReference>
<dbReference type="RefSeq" id="WP_311362601.1">
    <property type="nucleotide sequence ID" value="NZ_JAVRIE010000006.1"/>
</dbReference>
<keyword evidence="1" id="KW-0732">Signal</keyword>
<gene>
    <name evidence="3" type="ORF">RM544_14920</name>
</gene>
<comment type="caution">
    <text evidence="3">The sequence shown here is derived from an EMBL/GenBank/DDBJ whole genome shotgun (WGS) entry which is preliminary data.</text>
</comment>